<dbReference type="SUPFAM" id="SSF88659">
    <property type="entry name" value="Sigma3 and sigma4 domains of RNA polymerase sigma factors"/>
    <property type="match status" value="1"/>
</dbReference>
<accession>A0A930VLV9</accession>
<name>A0A930VLV9_9ACTN</name>
<evidence type="ECO:0000313" key="2">
    <source>
        <dbReference type="EMBL" id="MBF4767031.1"/>
    </source>
</evidence>
<dbReference type="AlphaFoldDB" id="A0A930VLV9"/>
<dbReference type="InterPro" id="IPR013324">
    <property type="entry name" value="RNA_pol_sigma_r3/r4-like"/>
</dbReference>
<dbReference type="InterPro" id="IPR036388">
    <property type="entry name" value="WH-like_DNA-bd_sf"/>
</dbReference>
<comment type="caution">
    <text evidence="2">The sequence shown here is derived from an EMBL/GenBank/DDBJ whole genome shotgun (WGS) entry which is preliminary data.</text>
</comment>
<sequence>MRADPDFTAYVVARWTPVVRVLVVLGETTERAADQAVTSFARMLPDWSRLRREGDVDVELARLVLDGWVKARSKQPVQRVAVTVPAVPVLTQELEERLAMLQRLVEGLDRLDEATRVTVVLHHLGELDHDQVADVLGEPRAHVARRLADGSLALDLGPLDPACHLAATAIDAPPPSVTRVVGHANTVRRRQWLVALAAVGALALAAGAAFVVTRPTVPDEPDALAVSPVENVVDTPWWLDGTLHLAHGSVEVDDIAQLVETGNGVVFADSAGALTSISDDGIRLDLGNLRAGSTLVSQPRAGWVAWILPDGGDTVVYDASRDREIGRVEASVDAKLIGFDRERLYYHSQGVDWVVTVNGDLTLSEPDRLSVPEGAFGSALLDVSSGTQLRSARGVLDVIQPLYSVEKQVPGTVGQLSDDGNFVLTRVGDHVAMTDARDGTPDGDWFSDQGWRPVAAAFTTEGRVTWVVDTLDGGYGLFECQASRDYINSMDPESQPCTQRYDIDAVPVLAGSVPGINLVSTQ</sequence>
<reference evidence="2" key="1">
    <citation type="submission" date="2020-11" db="EMBL/GenBank/DDBJ databases">
        <title>Nocardioides cynanchi sp. nov., isolated from soil of rhizosphere of Cynanchum wilfordii.</title>
        <authorList>
            <person name="Lee J.-S."/>
            <person name="Suh M.K."/>
            <person name="Kim J.-S."/>
        </authorList>
    </citation>
    <scope>NUCLEOTIDE SEQUENCE</scope>
    <source>
        <strain evidence="2">KCTC 19276</strain>
    </source>
</reference>
<keyword evidence="3" id="KW-1185">Reference proteome</keyword>
<protein>
    <recommendedName>
        <fullName evidence="4">DNA-directed RNA polymerase specialized sigma subunit, sigma24 family</fullName>
    </recommendedName>
</protein>
<keyword evidence="1" id="KW-0812">Transmembrane</keyword>
<gene>
    <name evidence="2" type="ORF">ISU10_04540</name>
</gene>
<feature type="transmembrane region" description="Helical" evidence="1">
    <location>
        <begin position="192"/>
        <end position="212"/>
    </location>
</feature>
<organism evidence="2 3">
    <name type="scientific">Nocardioides agariphilus</name>
    <dbReference type="NCBI Taxonomy" id="433664"/>
    <lineage>
        <taxon>Bacteria</taxon>
        <taxon>Bacillati</taxon>
        <taxon>Actinomycetota</taxon>
        <taxon>Actinomycetes</taxon>
        <taxon>Propionibacteriales</taxon>
        <taxon>Nocardioidaceae</taxon>
        <taxon>Nocardioides</taxon>
    </lineage>
</organism>
<dbReference type="RefSeq" id="WP_194695181.1">
    <property type="nucleotide sequence ID" value="NZ_JADKPO010000004.1"/>
</dbReference>
<proteinExistence type="predicted"/>
<dbReference type="Gene3D" id="1.10.10.10">
    <property type="entry name" value="Winged helix-like DNA-binding domain superfamily/Winged helix DNA-binding domain"/>
    <property type="match status" value="1"/>
</dbReference>
<keyword evidence="1" id="KW-0472">Membrane</keyword>
<evidence type="ECO:0000313" key="3">
    <source>
        <dbReference type="Proteomes" id="UP000660668"/>
    </source>
</evidence>
<evidence type="ECO:0000256" key="1">
    <source>
        <dbReference type="SAM" id="Phobius"/>
    </source>
</evidence>
<dbReference type="EMBL" id="JADKPO010000004">
    <property type="protein sequence ID" value="MBF4767031.1"/>
    <property type="molecule type" value="Genomic_DNA"/>
</dbReference>
<dbReference type="Proteomes" id="UP000660668">
    <property type="component" value="Unassembled WGS sequence"/>
</dbReference>
<evidence type="ECO:0008006" key="4">
    <source>
        <dbReference type="Google" id="ProtNLM"/>
    </source>
</evidence>
<keyword evidence="1" id="KW-1133">Transmembrane helix</keyword>